<keyword evidence="1" id="KW-0238">DNA-binding</keyword>
<dbReference type="PANTHER" id="PTHR36924:SF1">
    <property type="entry name" value="ANTITOXIN HIGA-1"/>
    <property type="match status" value="1"/>
</dbReference>
<dbReference type="InterPro" id="IPR001387">
    <property type="entry name" value="Cro/C1-type_HTH"/>
</dbReference>
<evidence type="ECO:0000313" key="4">
    <source>
        <dbReference type="Proteomes" id="UP000014174"/>
    </source>
</evidence>
<dbReference type="STRING" id="1150600.ADIARSV_4349"/>
<dbReference type="CDD" id="cd00093">
    <property type="entry name" value="HTH_XRE"/>
    <property type="match status" value="1"/>
</dbReference>
<proteinExistence type="predicted"/>
<accession>R9GUF0</accession>
<gene>
    <name evidence="3" type="ORF">ADIARSV_4349</name>
</gene>
<organism evidence="3 4">
    <name type="scientific">Arcticibacter svalbardensis MN12-7</name>
    <dbReference type="NCBI Taxonomy" id="1150600"/>
    <lineage>
        <taxon>Bacteria</taxon>
        <taxon>Pseudomonadati</taxon>
        <taxon>Bacteroidota</taxon>
        <taxon>Sphingobacteriia</taxon>
        <taxon>Sphingobacteriales</taxon>
        <taxon>Sphingobacteriaceae</taxon>
        <taxon>Arcticibacter</taxon>
    </lineage>
</organism>
<protein>
    <submittedName>
        <fullName evidence="3">HigA protein (Antitoxin to HigB)</fullName>
    </submittedName>
</protein>
<dbReference type="SUPFAM" id="SSF47413">
    <property type="entry name" value="lambda repressor-like DNA-binding domains"/>
    <property type="match status" value="1"/>
</dbReference>
<evidence type="ECO:0000259" key="2">
    <source>
        <dbReference type="PROSITE" id="PS50943"/>
    </source>
</evidence>
<dbReference type="AlphaFoldDB" id="R9GUF0"/>
<dbReference type="Gene3D" id="1.10.260.40">
    <property type="entry name" value="lambda repressor-like DNA-binding domains"/>
    <property type="match status" value="1"/>
</dbReference>
<name>R9GUF0_9SPHI</name>
<dbReference type="Proteomes" id="UP000014174">
    <property type="component" value="Unassembled WGS sequence"/>
</dbReference>
<dbReference type="Pfam" id="PF01381">
    <property type="entry name" value="HTH_3"/>
    <property type="match status" value="1"/>
</dbReference>
<dbReference type="EMBL" id="AQPN01000149">
    <property type="protein sequence ID" value="EOR92544.1"/>
    <property type="molecule type" value="Genomic_DNA"/>
</dbReference>
<dbReference type="InterPro" id="IPR010982">
    <property type="entry name" value="Lambda_DNA-bd_dom_sf"/>
</dbReference>
<dbReference type="PROSITE" id="PS50943">
    <property type="entry name" value="HTH_CROC1"/>
    <property type="match status" value="1"/>
</dbReference>
<dbReference type="InterPro" id="IPR013430">
    <property type="entry name" value="Toxin_antidote_HigA"/>
</dbReference>
<reference evidence="3 4" key="1">
    <citation type="journal article" date="2013" name="Genome Announc.">
        <title>Draft Genome Sequence of Arcticibacter svalbardensis Strain MN12-7T, a Member of the Family Sphingobacteriaceae Isolated from an Arctic Soil Sample.</title>
        <authorList>
            <person name="Shivaji S."/>
            <person name="Ara S."/>
            <person name="Prasad S."/>
            <person name="Manasa B.P."/>
            <person name="Begum Z."/>
            <person name="Singh A."/>
            <person name="Kumar Pinnaka A."/>
        </authorList>
    </citation>
    <scope>NUCLEOTIDE SEQUENCE [LARGE SCALE GENOMIC DNA]</scope>
    <source>
        <strain evidence="3 4">MN12-7</strain>
    </source>
</reference>
<feature type="domain" description="HTH cro/C1-type" evidence="2">
    <location>
        <begin position="22"/>
        <end position="69"/>
    </location>
</feature>
<keyword evidence="4" id="KW-1185">Reference proteome</keyword>
<dbReference type="SMART" id="SM00530">
    <property type="entry name" value="HTH_XRE"/>
    <property type="match status" value="1"/>
</dbReference>
<dbReference type="GO" id="GO:0003677">
    <property type="term" value="F:DNA binding"/>
    <property type="evidence" value="ECO:0007669"/>
    <property type="project" value="UniProtKB-KW"/>
</dbReference>
<comment type="caution">
    <text evidence="3">The sequence shown here is derived from an EMBL/GenBank/DDBJ whole genome shotgun (WGS) entry which is preliminary data.</text>
</comment>
<dbReference type="RefSeq" id="WP_016197564.1">
    <property type="nucleotide sequence ID" value="NZ_AQPN01000149.1"/>
</dbReference>
<dbReference type="NCBIfam" id="TIGR02607">
    <property type="entry name" value="antidote_HigA"/>
    <property type="match status" value="1"/>
</dbReference>
<sequence>MKREMELIHPGEILKIEIVEGRNLTIAKAAGLLGVTRPTLSNIINGKASITPNIALRVETVFGGAARFWVRLQSSYDLSLAKKGFMENPPKIARYNFV</sequence>
<evidence type="ECO:0000313" key="3">
    <source>
        <dbReference type="EMBL" id="EOR92544.1"/>
    </source>
</evidence>
<dbReference type="eggNOG" id="COG3093">
    <property type="taxonomic scope" value="Bacteria"/>
</dbReference>
<dbReference type="PANTHER" id="PTHR36924">
    <property type="entry name" value="ANTITOXIN HIGA-1"/>
    <property type="match status" value="1"/>
</dbReference>
<evidence type="ECO:0000256" key="1">
    <source>
        <dbReference type="ARBA" id="ARBA00023125"/>
    </source>
</evidence>